<keyword evidence="2" id="KW-0560">Oxidoreductase</keyword>
<gene>
    <name evidence="4" type="ORF">KDK67_06600</name>
</gene>
<dbReference type="PANTHER" id="PTHR42897">
    <property type="entry name" value="PYRUVATE SYNTHASE SUBUNIT PORB"/>
    <property type="match status" value="1"/>
</dbReference>
<evidence type="ECO:0000256" key="2">
    <source>
        <dbReference type="ARBA" id="ARBA00023002"/>
    </source>
</evidence>
<dbReference type="Pfam" id="PF02775">
    <property type="entry name" value="TPP_enzyme_C"/>
    <property type="match status" value="1"/>
</dbReference>
<keyword evidence="4" id="KW-0670">Pyruvate</keyword>
<dbReference type="InterPro" id="IPR011766">
    <property type="entry name" value="TPP_enzyme_TPP-bd"/>
</dbReference>
<dbReference type="Gene3D" id="3.40.50.970">
    <property type="match status" value="2"/>
</dbReference>
<dbReference type="GO" id="GO:0044272">
    <property type="term" value="P:sulfur compound biosynthetic process"/>
    <property type="evidence" value="ECO:0007669"/>
    <property type="project" value="UniProtKB-ARBA"/>
</dbReference>
<dbReference type="RefSeq" id="WP_250868025.1">
    <property type="nucleotide sequence ID" value="NZ_JAGSOI010000021.1"/>
</dbReference>
<organism evidence="4 5">
    <name type="scientific">Methanococcoides seepicolus</name>
    <dbReference type="NCBI Taxonomy" id="2828780"/>
    <lineage>
        <taxon>Archaea</taxon>
        <taxon>Methanobacteriati</taxon>
        <taxon>Methanobacteriota</taxon>
        <taxon>Stenosarchaea group</taxon>
        <taxon>Methanomicrobia</taxon>
        <taxon>Methanosarcinales</taxon>
        <taxon>Methanosarcinaceae</taxon>
        <taxon>Methanococcoides</taxon>
    </lineage>
</organism>
<dbReference type="Proteomes" id="UP001056766">
    <property type="component" value="Unassembled WGS sequence"/>
</dbReference>
<evidence type="ECO:0000313" key="4">
    <source>
        <dbReference type="EMBL" id="MCM1986670.1"/>
    </source>
</evidence>
<dbReference type="PANTHER" id="PTHR42897:SF1">
    <property type="entry name" value="2-OXOACID OXIDOREDUCTASE (FERREDOXIN)"/>
    <property type="match status" value="1"/>
</dbReference>
<dbReference type="InterPro" id="IPR029061">
    <property type="entry name" value="THDP-binding"/>
</dbReference>
<evidence type="ECO:0000259" key="3">
    <source>
        <dbReference type="Pfam" id="PF02775"/>
    </source>
</evidence>
<evidence type="ECO:0000256" key="1">
    <source>
        <dbReference type="ARBA" id="ARBA00011595"/>
    </source>
</evidence>
<dbReference type="InterPro" id="IPR051479">
    <property type="entry name" value="PorB-like"/>
</dbReference>
<comment type="subunit">
    <text evidence="1">Heterotetramer of one alpha, one beta, one delta and one gamma chain.</text>
</comment>
<dbReference type="GO" id="GO:0016491">
    <property type="term" value="F:oxidoreductase activity"/>
    <property type="evidence" value="ECO:0007669"/>
    <property type="project" value="UniProtKB-KW"/>
</dbReference>
<name>A0A9E4ZEZ5_9EURY</name>
<protein>
    <submittedName>
        <fullName evidence="4">Pyruvate ferredoxin oxidoreductase</fullName>
    </submittedName>
</protein>
<sequence length="311" mass="34405">MDTAPIRSIREIPPEENVLSGTPACAGCGGLLTLRHCLKALGEKIVIVNAASCFTLLSIYPFTPFKNSWLYTAMACAPAGAQGVRDALDILIKKGKLDPEENLKVVVLTGDGSAYDMGLSSTSGALYRNLDFYYICYDNEAYGNTGFQQSGATPFGSRTATSPPGGVRPAGTQLQKKDLFEIWNSHNPPYLATISPAYPVDLMNKFRKAEQYKGPKLFISHSSCPPGWGFDPSQSVSLAKLSVETGIWPLKESVHGKVEHTFVPKKFKPVEDYLKEQERFAHLFKPVRQEDILKSIQGMVDEYWRKYKLLP</sequence>
<comment type="caution">
    <text evidence="4">The sequence shown here is derived from an EMBL/GenBank/DDBJ whole genome shotgun (WGS) entry which is preliminary data.</text>
</comment>
<reference evidence="4" key="2">
    <citation type="submission" date="2021-04" db="EMBL/GenBank/DDBJ databases">
        <authorList>
            <person name="Dong X."/>
        </authorList>
    </citation>
    <scope>NUCLEOTIDE SEQUENCE</scope>
    <source>
        <strain evidence="4">LLY</strain>
    </source>
</reference>
<reference evidence="4" key="1">
    <citation type="journal article" date="2021" name="mSystems">
        <title>Bacteria and Archaea Synergistically Convert Glycine Betaine to Biogenic Methane in the Formosa Cold Seep of the South China Sea.</title>
        <authorList>
            <person name="Li L."/>
            <person name="Zhang W."/>
            <person name="Zhang S."/>
            <person name="Song L."/>
            <person name="Sun Q."/>
            <person name="Zhang H."/>
            <person name="Xiang H."/>
            <person name="Dong X."/>
        </authorList>
    </citation>
    <scope>NUCLEOTIDE SEQUENCE</scope>
    <source>
        <strain evidence="4">LLY</strain>
    </source>
</reference>
<proteinExistence type="predicted"/>
<dbReference type="EMBL" id="JAGSOI010000021">
    <property type="protein sequence ID" value="MCM1986670.1"/>
    <property type="molecule type" value="Genomic_DNA"/>
</dbReference>
<feature type="domain" description="Thiamine pyrophosphate enzyme TPP-binding" evidence="3">
    <location>
        <begin position="60"/>
        <end position="217"/>
    </location>
</feature>
<evidence type="ECO:0000313" key="5">
    <source>
        <dbReference type="Proteomes" id="UP001056766"/>
    </source>
</evidence>
<dbReference type="GO" id="GO:0030976">
    <property type="term" value="F:thiamine pyrophosphate binding"/>
    <property type="evidence" value="ECO:0007669"/>
    <property type="project" value="InterPro"/>
</dbReference>
<dbReference type="AlphaFoldDB" id="A0A9E4ZEZ5"/>
<keyword evidence="5" id="KW-1185">Reference proteome</keyword>
<accession>A0A9E4ZEZ5</accession>
<dbReference type="GO" id="GO:0006082">
    <property type="term" value="P:organic acid metabolic process"/>
    <property type="evidence" value="ECO:0007669"/>
    <property type="project" value="UniProtKB-ARBA"/>
</dbReference>
<dbReference type="SUPFAM" id="SSF52518">
    <property type="entry name" value="Thiamin diphosphate-binding fold (THDP-binding)"/>
    <property type="match status" value="1"/>
</dbReference>